<comment type="caution">
    <text evidence="1">The sequence shown here is derived from an EMBL/GenBank/DDBJ whole genome shotgun (WGS) entry which is preliminary data.</text>
</comment>
<protein>
    <submittedName>
        <fullName evidence="1">Uncharacterized protein</fullName>
    </submittedName>
</protein>
<sequence>MTLDTCDSVGVYNGIVKWGTAVEFKCYDYNIVSNGPGESWQYQLNEDMSIQIFDASGTQIKDEDLVLRGNWADVDTDESSFITATYWSGYRLQCVYVYIYICVCVCVCV</sequence>
<reference evidence="1 2" key="1">
    <citation type="journal article" date="2018" name="PLoS ONE">
        <title>The draft genome of Kipferlia bialata reveals reductive genome evolution in fornicate parasites.</title>
        <authorList>
            <person name="Tanifuji G."/>
            <person name="Takabayashi S."/>
            <person name="Kume K."/>
            <person name="Takagi M."/>
            <person name="Nakayama T."/>
            <person name="Kamikawa R."/>
            <person name="Inagaki Y."/>
            <person name="Hashimoto T."/>
        </authorList>
    </citation>
    <scope>NUCLEOTIDE SEQUENCE [LARGE SCALE GENOMIC DNA]</scope>
    <source>
        <strain evidence="1">NY0173</strain>
    </source>
</reference>
<organism evidence="1 2">
    <name type="scientific">Kipferlia bialata</name>
    <dbReference type="NCBI Taxonomy" id="797122"/>
    <lineage>
        <taxon>Eukaryota</taxon>
        <taxon>Metamonada</taxon>
        <taxon>Carpediemonas-like organisms</taxon>
        <taxon>Kipferlia</taxon>
    </lineage>
</organism>
<proteinExistence type="predicted"/>
<name>A0A9K3D0B7_9EUKA</name>
<dbReference type="Proteomes" id="UP000265618">
    <property type="component" value="Unassembled WGS sequence"/>
</dbReference>
<dbReference type="EMBL" id="BDIP01002122">
    <property type="protein sequence ID" value="GIQ85761.1"/>
    <property type="molecule type" value="Genomic_DNA"/>
</dbReference>
<gene>
    <name evidence="1" type="ORF">KIPB_007487</name>
</gene>
<dbReference type="AlphaFoldDB" id="A0A9K3D0B7"/>
<keyword evidence="2" id="KW-1185">Reference proteome</keyword>
<accession>A0A9K3D0B7</accession>
<evidence type="ECO:0000313" key="2">
    <source>
        <dbReference type="Proteomes" id="UP000265618"/>
    </source>
</evidence>
<evidence type="ECO:0000313" key="1">
    <source>
        <dbReference type="EMBL" id="GIQ85761.1"/>
    </source>
</evidence>